<dbReference type="InterPro" id="IPR036291">
    <property type="entry name" value="NAD(P)-bd_dom_sf"/>
</dbReference>
<keyword evidence="4" id="KW-0560">Oxidoreductase</keyword>
<evidence type="ECO:0000256" key="1">
    <source>
        <dbReference type="ARBA" id="ARBA00006541"/>
    </source>
</evidence>
<reference evidence="10 11" key="1">
    <citation type="submission" date="2016-10" db="EMBL/GenBank/DDBJ databases">
        <authorList>
            <person name="de Groot N.N."/>
        </authorList>
    </citation>
    <scope>NUCLEOTIDE SEQUENCE [LARGE SCALE GENOMIC DNA]</scope>
    <source>
        <strain evidence="10 11">CGMCC 4.1877</strain>
    </source>
</reference>
<keyword evidence="5" id="KW-0520">NAD</keyword>
<dbReference type="PROSITE" id="PS00974">
    <property type="entry name" value="MANNITOL_DHGENASE"/>
    <property type="match status" value="1"/>
</dbReference>
<dbReference type="SUPFAM" id="SSF48179">
    <property type="entry name" value="6-phosphogluconate dehydrogenase C-terminal domain-like"/>
    <property type="match status" value="1"/>
</dbReference>
<protein>
    <recommendedName>
        <fullName evidence="3">Mannitol-1-phosphate 5-dehydrogenase</fullName>
        <ecNumber evidence="2">1.1.1.17</ecNumber>
    </recommendedName>
</protein>
<dbReference type="InterPro" id="IPR013131">
    <property type="entry name" value="Mannitol_DH_N"/>
</dbReference>
<proteinExistence type="inferred from homology"/>
<dbReference type="InterPro" id="IPR050988">
    <property type="entry name" value="Mannitol_DH/Oxidoreductase"/>
</dbReference>
<dbReference type="Pfam" id="PF01232">
    <property type="entry name" value="Mannitol_dh"/>
    <property type="match status" value="1"/>
</dbReference>
<dbReference type="EC" id="1.1.1.17" evidence="2"/>
<evidence type="ECO:0000256" key="5">
    <source>
        <dbReference type="ARBA" id="ARBA00023027"/>
    </source>
</evidence>
<feature type="compositionally biased region" description="Low complexity" evidence="7">
    <location>
        <begin position="7"/>
        <end position="20"/>
    </location>
</feature>
<feature type="region of interest" description="Disordered" evidence="7">
    <location>
        <begin position="421"/>
        <end position="445"/>
    </location>
</feature>
<dbReference type="PRINTS" id="PR00084">
    <property type="entry name" value="MTLDHDRGNASE"/>
</dbReference>
<dbReference type="GO" id="GO:0019594">
    <property type="term" value="P:mannitol metabolic process"/>
    <property type="evidence" value="ECO:0007669"/>
    <property type="project" value="InterPro"/>
</dbReference>
<sequence>MTTESVQHSATPQHTATQHTAAHRPRRGARPAAPTGIVHIGLGNFFRAHLAWYTEHAPDRGDWGIAAFGGRGAGLARTLRAQDGLYTLVTRHPGGPVSETVASLSACHGGAEHARLLDLVADPRTRVVTLTVTEAGYRRGPGGGLDHTDPEVAADLAALGRSRRAPVTTVPARLVAGLAARHDAGSGACTVLSCDNLDGNGAVTRRVVREAAAAVDPGLASWIEDTVAFPSAMVDRITPRTGAGEIAKVLLPSGTADRAPVTTEPFSEWVLQDDFPAGRPRWEDAGARFVPDVTAHERRKLLMLNGAHSLLAYAAPLRGHTTVAEAVADPVVRGWTDGWWDAAQRHVPLAGADLARYRAELAARFANTGIRHRLAQIAADGSQKLPVRVLPVLRAERDAGRLGPAVTRPLAAWLLSLRGGPPDDPLGTDPLGTDPLGTDPLADDPLADDLAAAAAGAPADAARRVLRLLDPDLAGDEDVVTAVAAEAAALSAGG</sequence>
<dbReference type="SUPFAM" id="SSF51735">
    <property type="entry name" value="NAD(P)-binding Rossmann-fold domains"/>
    <property type="match status" value="1"/>
</dbReference>
<feature type="region of interest" description="Disordered" evidence="7">
    <location>
        <begin position="1"/>
        <end position="34"/>
    </location>
</feature>
<dbReference type="PANTHER" id="PTHR43362">
    <property type="entry name" value="MANNITOL DEHYDROGENASE DSF1-RELATED"/>
    <property type="match status" value="1"/>
</dbReference>
<evidence type="ECO:0000313" key="11">
    <source>
        <dbReference type="Proteomes" id="UP000199614"/>
    </source>
</evidence>
<evidence type="ECO:0000256" key="4">
    <source>
        <dbReference type="ARBA" id="ARBA00023002"/>
    </source>
</evidence>
<evidence type="ECO:0000256" key="2">
    <source>
        <dbReference type="ARBA" id="ARBA00012939"/>
    </source>
</evidence>
<evidence type="ECO:0000256" key="7">
    <source>
        <dbReference type="SAM" id="MobiDB-lite"/>
    </source>
</evidence>
<dbReference type="InterPro" id="IPR013328">
    <property type="entry name" value="6PGD_dom2"/>
</dbReference>
<evidence type="ECO:0000256" key="3">
    <source>
        <dbReference type="ARBA" id="ARBA00016219"/>
    </source>
</evidence>
<evidence type="ECO:0000259" key="8">
    <source>
        <dbReference type="Pfam" id="PF01232"/>
    </source>
</evidence>
<feature type="compositionally biased region" description="Low complexity" evidence="7">
    <location>
        <begin position="425"/>
        <end position="440"/>
    </location>
</feature>
<dbReference type="Gene3D" id="3.40.50.720">
    <property type="entry name" value="NAD(P)-binding Rossmann-like Domain"/>
    <property type="match status" value="1"/>
</dbReference>
<dbReference type="Gene3D" id="1.10.1040.10">
    <property type="entry name" value="N-(1-d-carboxylethyl)-l-norvaline Dehydrogenase, domain 2"/>
    <property type="match status" value="1"/>
</dbReference>
<gene>
    <name evidence="10" type="ORF">SAMN05216207_10564</name>
</gene>
<dbReference type="InterPro" id="IPR000669">
    <property type="entry name" value="Mannitol_DH"/>
</dbReference>
<dbReference type="GO" id="GO:0008926">
    <property type="term" value="F:mannitol-1-phosphate 5-dehydrogenase activity"/>
    <property type="evidence" value="ECO:0007669"/>
    <property type="project" value="UniProtKB-EC"/>
</dbReference>
<accession>A0A1I5H2K3</accession>
<dbReference type="RefSeq" id="WP_245773897.1">
    <property type="nucleotide sequence ID" value="NZ_FOUY01000056.1"/>
</dbReference>
<organism evidence="10 11">
    <name type="scientific">Pseudonocardia ammonioxydans</name>
    <dbReference type="NCBI Taxonomy" id="260086"/>
    <lineage>
        <taxon>Bacteria</taxon>
        <taxon>Bacillati</taxon>
        <taxon>Actinomycetota</taxon>
        <taxon>Actinomycetes</taxon>
        <taxon>Pseudonocardiales</taxon>
        <taxon>Pseudonocardiaceae</taxon>
        <taxon>Pseudonocardia</taxon>
    </lineage>
</organism>
<dbReference type="Pfam" id="PF08125">
    <property type="entry name" value="Mannitol_dh_C"/>
    <property type="match status" value="1"/>
</dbReference>
<evidence type="ECO:0000259" key="9">
    <source>
        <dbReference type="Pfam" id="PF08125"/>
    </source>
</evidence>
<dbReference type="InterPro" id="IPR023027">
    <property type="entry name" value="Mannitol_DH_CS"/>
</dbReference>
<dbReference type="InterPro" id="IPR013118">
    <property type="entry name" value="Mannitol_DH_C"/>
</dbReference>
<dbReference type="Proteomes" id="UP000199614">
    <property type="component" value="Unassembled WGS sequence"/>
</dbReference>
<evidence type="ECO:0000256" key="6">
    <source>
        <dbReference type="ARBA" id="ARBA00048615"/>
    </source>
</evidence>
<dbReference type="STRING" id="260086.SAMN05216207_10564"/>
<evidence type="ECO:0000313" key="10">
    <source>
        <dbReference type="EMBL" id="SFO42437.1"/>
    </source>
</evidence>
<feature type="domain" description="Mannitol dehydrogenase C-terminal" evidence="9">
    <location>
        <begin position="292"/>
        <end position="414"/>
    </location>
</feature>
<dbReference type="EMBL" id="FOUY01000056">
    <property type="protein sequence ID" value="SFO42437.1"/>
    <property type="molecule type" value="Genomic_DNA"/>
</dbReference>
<keyword evidence="11" id="KW-1185">Reference proteome</keyword>
<dbReference type="PANTHER" id="PTHR43362:SF1">
    <property type="entry name" value="MANNITOL DEHYDROGENASE 2-RELATED"/>
    <property type="match status" value="1"/>
</dbReference>
<feature type="domain" description="Mannitol dehydrogenase N-terminal" evidence="8">
    <location>
        <begin position="36"/>
        <end position="283"/>
    </location>
</feature>
<comment type="catalytic activity">
    <reaction evidence="6">
        <text>D-mannitol 1-phosphate + NAD(+) = beta-D-fructose 6-phosphate + NADH + H(+)</text>
        <dbReference type="Rhea" id="RHEA:19661"/>
        <dbReference type="ChEBI" id="CHEBI:15378"/>
        <dbReference type="ChEBI" id="CHEBI:57540"/>
        <dbReference type="ChEBI" id="CHEBI:57634"/>
        <dbReference type="ChEBI" id="CHEBI:57945"/>
        <dbReference type="ChEBI" id="CHEBI:61381"/>
        <dbReference type="EC" id="1.1.1.17"/>
    </reaction>
</comment>
<comment type="similarity">
    <text evidence="1">Belongs to the mannitol dehydrogenase family.</text>
</comment>
<dbReference type="InterPro" id="IPR008927">
    <property type="entry name" value="6-PGluconate_DH-like_C_sf"/>
</dbReference>
<name>A0A1I5H2K3_PSUAM</name>
<dbReference type="AlphaFoldDB" id="A0A1I5H2K3"/>